<feature type="transmembrane region" description="Helical" evidence="2">
    <location>
        <begin position="210"/>
        <end position="236"/>
    </location>
</feature>
<organism evidence="4 5">
    <name type="scientific">Leptobacterium flavescens</name>
    <dbReference type="NCBI Taxonomy" id="472055"/>
    <lineage>
        <taxon>Bacteria</taxon>
        <taxon>Pseudomonadati</taxon>
        <taxon>Bacteroidota</taxon>
        <taxon>Flavobacteriia</taxon>
        <taxon>Flavobacteriales</taxon>
        <taxon>Flavobacteriaceae</taxon>
        <taxon>Leptobacterium</taxon>
    </lineage>
</organism>
<dbReference type="Proteomes" id="UP000468581">
    <property type="component" value="Unassembled WGS sequence"/>
</dbReference>
<proteinExistence type="predicted"/>
<evidence type="ECO:0000256" key="2">
    <source>
        <dbReference type="SAM" id="Phobius"/>
    </source>
</evidence>
<evidence type="ECO:0000256" key="1">
    <source>
        <dbReference type="SAM" id="Coils"/>
    </source>
</evidence>
<accession>A0A6P0USB5</accession>
<feature type="coiled-coil region" evidence="1">
    <location>
        <begin position="272"/>
        <end position="299"/>
    </location>
</feature>
<dbReference type="SUPFAM" id="SSF46894">
    <property type="entry name" value="C-terminal effector domain of the bipartite response regulators"/>
    <property type="match status" value="1"/>
</dbReference>
<keyword evidence="5" id="KW-1185">Reference proteome</keyword>
<dbReference type="InterPro" id="IPR016032">
    <property type="entry name" value="Sig_transdc_resp-reg_C-effctor"/>
</dbReference>
<feature type="transmembrane region" description="Helical" evidence="2">
    <location>
        <begin position="145"/>
        <end position="163"/>
    </location>
</feature>
<feature type="transmembrane region" description="Helical" evidence="2">
    <location>
        <begin position="73"/>
        <end position="96"/>
    </location>
</feature>
<dbReference type="SMART" id="SM00421">
    <property type="entry name" value="HTH_LUXR"/>
    <property type="match status" value="1"/>
</dbReference>
<dbReference type="GO" id="GO:0006355">
    <property type="term" value="P:regulation of DNA-templated transcription"/>
    <property type="evidence" value="ECO:0007669"/>
    <property type="project" value="InterPro"/>
</dbReference>
<keyword evidence="2" id="KW-1133">Transmembrane helix</keyword>
<dbReference type="InterPro" id="IPR036388">
    <property type="entry name" value="WH-like_DNA-bd_sf"/>
</dbReference>
<name>A0A6P0USB5_9FLAO</name>
<evidence type="ECO:0000313" key="5">
    <source>
        <dbReference type="Proteomes" id="UP000468581"/>
    </source>
</evidence>
<dbReference type="RefSeq" id="WP_163608706.1">
    <property type="nucleotide sequence ID" value="NZ_JAABOO010000004.1"/>
</dbReference>
<sequence length="380" mass="43261">MLNTIEYTVTAIVCLITAFVIQRIYFKEKKRNATAESVKGIKWFGLAIFSWGAGALLNFILVALNGVAADHKFIIYFGVLISLLNSLFILLSIPSIEHSRKRHIVIRIIERFSEREVFLIFGSILMMIAFVFVAVSYVNETANNSYIWLIDIPISLVVAYVLLQELNKAFSNRKMRFMYLPSFGLFLLIVIAVTHRIVPQEEIEGFLDVGIWNLIGVITAVSFKFLFILLFSILLYSWKFLSEKEQQQGELERLGKENLELAASRENNQLTIESHLDTIKSLKKKLSDSEKEVENLRESSKIEFSDRQKEVLGNLGLCGMQKSYTEIAEEMHISVDGLQAHIHQIKKLLSISGAGGKEQLIAYAKNNDLLRFASIHCEDK</sequence>
<reference evidence="4 5" key="1">
    <citation type="submission" date="2020-01" db="EMBL/GenBank/DDBJ databases">
        <title>Leptobacterium flavescens.</title>
        <authorList>
            <person name="Wang G."/>
        </authorList>
    </citation>
    <scope>NUCLEOTIDE SEQUENCE [LARGE SCALE GENOMIC DNA]</scope>
    <source>
        <strain evidence="4 5">KCTC 22160</strain>
    </source>
</reference>
<dbReference type="AlphaFoldDB" id="A0A6P0USB5"/>
<evidence type="ECO:0000313" key="4">
    <source>
        <dbReference type="EMBL" id="NER15432.1"/>
    </source>
</evidence>
<dbReference type="GO" id="GO:0003677">
    <property type="term" value="F:DNA binding"/>
    <property type="evidence" value="ECO:0007669"/>
    <property type="project" value="InterPro"/>
</dbReference>
<keyword evidence="2" id="KW-0472">Membrane</keyword>
<dbReference type="Gene3D" id="1.10.10.10">
    <property type="entry name" value="Winged helix-like DNA-binding domain superfamily/Winged helix DNA-binding domain"/>
    <property type="match status" value="1"/>
</dbReference>
<gene>
    <name evidence="4" type="ORF">GWK08_18405</name>
</gene>
<feature type="domain" description="HTH luxR-type" evidence="3">
    <location>
        <begin position="301"/>
        <end position="364"/>
    </location>
</feature>
<keyword evidence="2" id="KW-0812">Transmembrane</keyword>
<protein>
    <recommendedName>
        <fullName evidence="3">HTH luxR-type domain-containing protein</fullName>
    </recommendedName>
</protein>
<dbReference type="InterPro" id="IPR000792">
    <property type="entry name" value="Tscrpt_reg_LuxR_C"/>
</dbReference>
<feature type="transmembrane region" description="Helical" evidence="2">
    <location>
        <begin position="6"/>
        <end position="26"/>
    </location>
</feature>
<keyword evidence="1" id="KW-0175">Coiled coil</keyword>
<dbReference type="EMBL" id="JAABOO010000004">
    <property type="protein sequence ID" value="NER15432.1"/>
    <property type="molecule type" value="Genomic_DNA"/>
</dbReference>
<feature type="transmembrane region" description="Helical" evidence="2">
    <location>
        <begin position="175"/>
        <end position="198"/>
    </location>
</feature>
<evidence type="ECO:0000259" key="3">
    <source>
        <dbReference type="SMART" id="SM00421"/>
    </source>
</evidence>
<feature type="transmembrane region" description="Helical" evidence="2">
    <location>
        <begin position="117"/>
        <end position="139"/>
    </location>
</feature>
<feature type="transmembrane region" description="Helical" evidence="2">
    <location>
        <begin position="46"/>
        <end position="67"/>
    </location>
</feature>
<comment type="caution">
    <text evidence="4">The sequence shown here is derived from an EMBL/GenBank/DDBJ whole genome shotgun (WGS) entry which is preliminary data.</text>
</comment>